<comment type="caution">
    <text evidence="1">The sequence shown here is derived from an EMBL/GenBank/DDBJ whole genome shotgun (WGS) entry which is preliminary data.</text>
</comment>
<name>A0AAW0SIS8_SCYPA</name>
<organism evidence="1 2">
    <name type="scientific">Scylla paramamosain</name>
    <name type="common">Mud crab</name>
    <dbReference type="NCBI Taxonomy" id="85552"/>
    <lineage>
        <taxon>Eukaryota</taxon>
        <taxon>Metazoa</taxon>
        <taxon>Ecdysozoa</taxon>
        <taxon>Arthropoda</taxon>
        <taxon>Crustacea</taxon>
        <taxon>Multicrustacea</taxon>
        <taxon>Malacostraca</taxon>
        <taxon>Eumalacostraca</taxon>
        <taxon>Eucarida</taxon>
        <taxon>Decapoda</taxon>
        <taxon>Pleocyemata</taxon>
        <taxon>Brachyura</taxon>
        <taxon>Eubrachyura</taxon>
        <taxon>Portunoidea</taxon>
        <taxon>Portunidae</taxon>
        <taxon>Portuninae</taxon>
        <taxon>Scylla</taxon>
    </lineage>
</organism>
<feature type="non-terminal residue" evidence="1">
    <location>
        <position position="1"/>
    </location>
</feature>
<protein>
    <submittedName>
        <fullName evidence="1">Uncharacterized protein</fullName>
    </submittedName>
</protein>
<keyword evidence="2" id="KW-1185">Reference proteome</keyword>
<gene>
    <name evidence="1" type="ORF">O3P69_007805</name>
</gene>
<dbReference type="AlphaFoldDB" id="A0AAW0SIS8"/>
<dbReference type="EMBL" id="JARAKH010000292">
    <property type="protein sequence ID" value="KAK8374627.1"/>
    <property type="molecule type" value="Genomic_DNA"/>
</dbReference>
<accession>A0AAW0SIS8</accession>
<proteinExistence type="predicted"/>
<reference evidence="1 2" key="1">
    <citation type="submission" date="2023-03" db="EMBL/GenBank/DDBJ databases">
        <title>High-quality genome of Scylla paramamosain provides insights in environmental adaptation.</title>
        <authorList>
            <person name="Zhang L."/>
        </authorList>
    </citation>
    <scope>NUCLEOTIDE SEQUENCE [LARGE SCALE GENOMIC DNA]</scope>
    <source>
        <strain evidence="1">LZ_2023a</strain>
        <tissue evidence="1">Muscle</tissue>
    </source>
</reference>
<dbReference type="Proteomes" id="UP001487740">
    <property type="component" value="Unassembled WGS sequence"/>
</dbReference>
<evidence type="ECO:0000313" key="1">
    <source>
        <dbReference type="EMBL" id="KAK8374627.1"/>
    </source>
</evidence>
<sequence length="62" mass="6800">SSEDQRRWWREDIQCGVCVVGSCTIEGRQYSCVLSLIAWSIQGSGIPPFPGVDGLPSELDNT</sequence>
<evidence type="ECO:0000313" key="2">
    <source>
        <dbReference type="Proteomes" id="UP001487740"/>
    </source>
</evidence>